<dbReference type="EMBL" id="MGEA01000002">
    <property type="protein sequence ID" value="OGL75084.1"/>
    <property type="molecule type" value="Genomic_DNA"/>
</dbReference>
<organism evidence="1 2">
    <name type="scientific">Candidatus Uhrbacteria bacterium RIFCSPHIGHO2_02_FULL_60_10</name>
    <dbReference type="NCBI Taxonomy" id="1802392"/>
    <lineage>
        <taxon>Bacteria</taxon>
        <taxon>Candidatus Uhriibacteriota</taxon>
    </lineage>
</organism>
<proteinExistence type="predicted"/>
<gene>
    <name evidence="1" type="ORF">A3C96_00595</name>
</gene>
<protein>
    <submittedName>
        <fullName evidence="1">Uncharacterized protein</fullName>
    </submittedName>
</protein>
<evidence type="ECO:0000313" key="1">
    <source>
        <dbReference type="EMBL" id="OGL75084.1"/>
    </source>
</evidence>
<accession>A0A1F7UBI2</accession>
<name>A0A1F7UBI2_9BACT</name>
<comment type="caution">
    <text evidence="1">The sequence shown here is derived from an EMBL/GenBank/DDBJ whole genome shotgun (WGS) entry which is preliminary data.</text>
</comment>
<reference evidence="1 2" key="1">
    <citation type="journal article" date="2016" name="Nat. Commun.">
        <title>Thousands of microbial genomes shed light on interconnected biogeochemical processes in an aquifer system.</title>
        <authorList>
            <person name="Anantharaman K."/>
            <person name="Brown C.T."/>
            <person name="Hug L.A."/>
            <person name="Sharon I."/>
            <person name="Castelle C.J."/>
            <person name="Probst A.J."/>
            <person name="Thomas B.C."/>
            <person name="Singh A."/>
            <person name="Wilkins M.J."/>
            <person name="Karaoz U."/>
            <person name="Brodie E.L."/>
            <person name="Williams K.H."/>
            <person name="Hubbard S.S."/>
            <person name="Banfield J.F."/>
        </authorList>
    </citation>
    <scope>NUCLEOTIDE SEQUENCE [LARGE SCALE GENOMIC DNA]</scope>
</reference>
<sequence>MKWGPAAADPQPVLQVMLAGWYPSSSVGSPFGWWSDGGAQLYNALDTPVNKLDYVAPQTYKLDTPSDGADYKLQASAAANSKLFRLRFRAEKAPISRLEVTAYADESETTRVPLKSRETITGVGEFGGVRQQVVVRIPQAAPMSGLFDYVLFSECSLVKGKNLSPICL</sequence>
<dbReference type="AlphaFoldDB" id="A0A1F7UBI2"/>
<dbReference type="Proteomes" id="UP000177088">
    <property type="component" value="Unassembled WGS sequence"/>
</dbReference>
<evidence type="ECO:0000313" key="2">
    <source>
        <dbReference type="Proteomes" id="UP000177088"/>
    </source>
</evidence>